<dbReference type="PANTHER" id="PTHR11835:SF34">
    <property type="entry name" value="ISOCITRATE DEHYDROGENASE [NAD] SUBUNIT ALPHA, MITOCHONDRIAL"/>
    <property type="match status" value="1"/>
</dbReference>
<dbReference type="PANTHER" id="PTHR11835">
    <property type="entry name" value="DECARBOXYLATING DEHYDROGENASES-ISOCITRATE, ISOPROPYLMALATE, TARTRATE"/>
    <property type="match status" value="1"/>
</dbReference>
<evidence type="ECO:0000256" key="1">
    <source>
        <dbReference type="ARBA" id="ARBA00007769"/>
    </source>
</evidence>
<organism evidence="4">
    <name type="scientific">uncultured marine thaumarchaeote KM3_62_E02</name>
    <dbReference type="NCBI Taxonomy" id="1456216"/>
    <lineage>
        <taxon>Archaea</taxon>
        <taxon>Nitrososphaerota</taxon>
        <taxon>environmental samples</taxon>
    </lineage>
</organism>
<gene>
    <name evidence="4" type="primary">leuB</name>
</gene>
<evidence type="ECO:0000313" key="4">
    <source>
        <dbReference type="EMBL" id="AIF13480.1"/>
    </source>
</evidence>
<accession>A0A075HEB2</accession>
<keyword evidence="2 4" id="KW-0560">Oxidoreductase</keyword>
<dbReference type="GO" id="GO:0004449">
    <property type="term" value="F:isocitrate dehydrogenase (NAD+) activity"/>
    <property type="evidence" value="ECO:0007669"/>
    <property type="project" value="TreeGrafter"/>
</dbReference>
<evidence type="ECO:0000256" key="2">
    <source>
        <dbReference type="ARBA" id="ARBA00023002"/>
    </source>
</evidence>
<dbReference type="EMBL" id="KF900974">
    <property type="protein sequence ID" value="AIF13480.1"/>
    <property type="molecule type" value="Genomic_DNA"/>
</dbReference>
<comment type="similarity">
    <text evidence="1">Belongs to the isocitrate and isopropylmalate dehydrogenases family.</text>
</comment>
<dbReference type="GO" id="GO:0006102">
    <property type="term" value="P:isocitrate metabolic process"/>
    <property type="evidence" value="ECO:0007669"/>
    <property type="project" value="TreeGrafter"/>
</dbReference>
<dbReference type="SUPFAM" id="SSF53659">
    <property type="entry name" value="Isocitrate/Isopropylmalate dehydrogenase-like"/>
    <property type="match status" value="1"/>
</dbReference>
<protein>
    <submittedName>
        <fullName evidence="4">Isopropylmalate/isohomocitrate dehydrogenase (LeuB)</fullName>
        <ecNumber evidence="4">1.1.1.85</ecNumber>
    </submittedName>
</protein>
<dbReference type="Gene3D" id="3.40.718.10">
    <property type="entry name" value="Isopropylmalate Dehydrogenase"/>
    <property type="match status" value="1"/>
</dbReference>
<reference evidence="4" key="1">
    <citation type="journal article" date="2014" name="Genome Biol. Evol.">
        <title>Pangenome evidence for extensive interdomain horizontal transfer affecting lineage core and shell genes in uncultured planktonic thaumarchaeota and euryarchaeota.</title>
        <authorList>
            <person name="Deschamps P."/>
            <person name="Zivanovic Y."/>
            <person name="Moreira D."/>
            <person name="Rodriguez-Valera F."/>
            <person name="Lopez-Garcia P."/>
        </authorList>
    </citation>
    <scope>NUCLEOTIDE SEQUENCE</scope>
</reference>
<feature type="domain" description="Isopropylmalate dehydrogenase-like" evidence="3">
    <location>
        <begin position="1"/>
        <end position="92"/>
    </location>
</feature>
<evidence type="ECO:0000259" key="3">
    <source>
        <dbReference type="Pfam" id="PF00180"/>
    </source>
</evidence>
<dbReference type="AlphaFoldDB" id="A0A075HEB2"/>
<proteinExistence type="inferred from homology"/>
<dbReference type="GO" id="GO:0003862">
    <property type="term" value="F:3-isopropylmalate dehydrogenase activity"/>
    <property type="evidence" value="ECO:0007669"/>
    <property type="project" value="UniProtKB-EC"/>
</dbReference>
<dbReference type="EC" id="1.1.1.85" evidence="4"/>
<name>A0A075HEB2_9ARCH</name>
<dbReference type="GO" id="GO:0006099">
    <property type="term" value="P:tricarboxylic acid cycle"/>
    <property type="evidence" value="ECO:0007669"/>
    <property type="project" value="TreeGrafter"/>
</dbReference>
<dbReference type="InterPro" id="IPR024084">
    <property type="entry name" value="IsoPropMal-DH-like_dom"/>
</dbReference>
<dbReference type="Pfam" id="PF00180">
    <property type="entry name" value="Iso_dh"/>
    <property type="match status" value="1"/>
</dbReference>
<sequence>MAPAANLGDNFGLFEPVHGAAFDIAGQQIANPTSFILSIKMMFEWLGNKNNDQNSISASQTLEKTVLQVIESGIATKDVGGNMSTKEFTKEITDRLVNN</sequence>